<dbReference type="InterPro" id="IPR005801">
    <property type="entry name" value="ADC_synthase"/>
</dbReference>
<gene>
    <name evidence="7" type="primary">dhbC</name>
    <name evidence="7" type="ORF">CCAS_12705</name>
</gene>
<comment type="similarity">
    <text evidence="2">Belongs to the isochorismate synthase family.</text>
</comment>
<evidence type="ECO:0000259" key="6">
    <source>
        <dbReference type="Pfam" id="PF00425"/>
    </source>
</evidence>
<comment type="catalytic activity">
    <reaction evidence="1">
        <text>chorismate = isochorismate</text>
        <dbReference type="Rhea" id="RHEA:18985"/>
        <dbReference type="ChEBI" id="CHEBI:29748"/>
        <dbReference type="ChEBI" id="CHEBI:29780"/>
        <dbReference type="EC" id="5.4.4.2"/>
    </reaction>
</comment>
<proteinExistence type="inferred from homology"/>
<sequence>MQANDNNCSDHPIFDFITPEYRLTGHGRRVKLSPTGWNGEEVAAAIETALKGVPFGLPVVGCIPFDTQKAAELYVPEEVTWGKGLEKETPASVAQTTIRTDDGDVPTPNSAQYRASVAKAVRSIENGELEKIVLARTATIKTPSAIEPCVIVKDLAKHNPNSFVYRSDISSGTLVGATPELVLRSWAGTITSFPLAGSIPVGGADELAREKLKETLLSSPKDRAEHGLVVHQVGETFKQYLDDAHIPSSPEIVETPVILHLGTRISGHLESELSSRVSTVMRLLYDLHPTPAVCGWPTSVARRKIQELEDFDRGMYSGLIGWIDAQGNGEWALALRGGVINGESATLYAGAGIVAGSDPEHEHAETAAKFQTIARVIERQRTLHL</sequence>
<dbReference type="Gene3D" id="3.60.120.10">
    <property type="entry name" value="Anthranilate synthase"/>
    <property type="match status" value="1"/>
</dbReference>
<dbReference type="GO" id="GO:0009697">
    <property type="term" value="P:salicylic acid biosynthetic process"/>
    <property type="evidence" value="ECO:0007669"/>
    <property type="project" value="TreeGrafter"/>
</dbReference>
<keyword evidence="4 7" id="KW-0413">Isomerase</keyword>
<organism evidence="7 8">
    <name type="scientific">Corynebacterium casei UCMA 3821</name>
    <dbReference type="NCBI Taxonomy" id="1110505"/>
    <lineage>
        <taxon>Bacteria</taxon>
        <taxon>Bacillati</taxon>
        <taxon>Actinomycetota</taxon>
        <taxon>Actinomycetes</taxon>
        <taxon>Mycobacteriales</taxon>
        <taxon>Corynebacteriaceae</taxon>
        <taxon>Corynebacterium</taxon>
    </lineage>
</organism>
<reference evidence="7 8" key="1">
    <citation type="journal article" date="2012" name="J. Bacteriol.">
        <title>Genome Sequence of Corynebacterium casei UCMA 3821, Isolated from a Smear-Ripened Cheese.</title>
        <authorList>
            <person name="Monnet C."/>
            <person name="Loux V."/>
            <person name="Bento P."/>
            <person name="Gibrat J.F."/>
            <person name="Straub C."/>
            <person name="Bonnarme P."/>
            <person name="Landaud S."/>
            <person name="Irlinger F."/>
        </authorList>
    </citation>
    <scope>NUCLEOTIDE SEQUENCE [LARGE SCALE GENOMIC DNA]</scope>
    <source>
        <strain evidence="7 8">UCMA 3821</strain>
    </source>
</reference>
<dbReference type="NCBIfam" id="TIGR00543">
    <property type="entry name" value="isochor_syn"/>
    <property type="match status" value="1"/>
</dbReference>
<dbReference type="PANTHER" id="PTHR42839">
    <property type="entry name" value="ISOCHORISMATE SYNTHASE ENTC"/>
    <property type="match status" value="1"/>
</dbReference>
<evidence type="ECO:0000256" key="4">
    <source>
        <dbReference type="ARBA" id="ARBA00023235"/>
    </source>
</evidence>
<dbReference type="PRINTS" id="PR00095">
    <property type="entry name" value="ANTSNTHASEI"/>
</dbReference>
<dbReference type="Pfam" id="PF00425">
    <property type="entry name" value="Chorismate_bind"/>
    <property type="match status" value="1"/>
</dbReference>
<name>G7I0P2_9CORY</name>
<comment type="caution">
    <text evidence="7">The sequence shown here is derived from an EMBL/GenBank/DDBJ whole genome shotgun (WGS) entry which is preliminary data.</text>
</comment>
<dbReference type="GO" id="GO:0008909">
    <property type="term" value="F:isochorismate synthase activity"/>
    <property type="evidence" value="ECO:0007669"/>
    <property type="project" value="UniProtKB-EC"/>
</dbReference>
<dbReference type="InterPro" id="IPR019999">
    <property type="entry name" value="Anth_synth_I-like"/>
</dbReference>
<dbReference type="Proteomes" id="UP000004840">
    <property type="component" value="Unassembled WGS sequence"/>
</dbReference>
<evidence type="ECO:0000313" key="7">
    <source>
        <dbReference type="EMBL" id="CCE56007.1"/>
    </source>
</evidence>
<dbReference type="InterPro" id="IPR015890">
    <property type="entry name" value="Chorismate_C"/>
</dbReference>
<evidence type="ECO:0000313" key="8">
    <source>
        <dbReference type="Proteomes" id="UP000004840"/>
    </source>
</evidence>
<dbReference type="SUPFAM" id="SSF56322">
    <property type="entry name" value="ADC synthase"/>
    <property type="match status" value="1"/>
</dbReference>
<feature type="domain" description="Chorismate-utilising enzyme C-terminal" evidence="6">
    <location>
        <begin position="110"/>
        <end position="369"/>
    </location>
</feature>
<evidence type="ECO:0000256" key="3">
    <source>
        <dbReference type="ARBA" id="ARBA00012824"/>
    </source>
</evidence>
<dbReference type="EC" id="5.4.4.2" evidence="3"/>
<dbReference type="PANTHER" id="PTHR42839:SF2">
    <property type="entry name" value="ISOCHORISMATE SYNTHASE ENTC"/>
    <property type="match status" value="1"/>
</dbReference>
<accession>G7I0P2</accession>
<dbReference type="InterPro" id="IPR004561">
    <property type="entry name" value="IsoChor_synthase"/>
</dbReference>
<dbReference type="AlphaFoldDB" id="G7I0P2"/>
<evidence type="ECO:0000256" key="2">
    <source>
        <dbReference type="ARBA" id="ARBA00005297"/>
    </source>
</evidence>
<evidence type="ECO:0000256" key="5">
    <source>
        <dbReference type="ARBA" id="ARBA00041564"/>
    </source>
</evidence>
<evidence type="ECO:0000256" key="1">
    <source>
        <dbReference type="ARBA" id="ARBA00000799"/>
    </source>
</evidence>
<protein>
    <recommendedName>
        <fullName evidence="3">isochorismate synthase</fullName>
        <ecNumber evidence="3">5.4.4.2</ecNumber>
    </recommendedName>
    <alternativeName>
        <fullName evidence="5">Isochorismate mutase</fullName>
    </alternativeName>
</protein>
<dbReference type="EMBL" id="CAFW01000094">
    <property type="protein sequence ID" value="CCE56007.1"/>
    <property type="molecule type" value="Genomic_DNA"/>
</dbReference>